<feature type="region of interest" description="Disordered" evidence="1">
    <location>
        <begin position="1"/>
        <end position="38"/>
    </location>
</feature>
<evidence type="ECO:0000313" key="2">
    <source>
        <dbReference type="EMBL" id="KAJ2934204.1"/>
    </source>
</evidence>
<dbReference type="EMBL" id="JANBPK010000725">
    <property type="protein sequence ID" value="KAJ2934204.1"/>
    <property type="molecule type" value="Genomic_DNA"/>
</dbReference>
<keyword evidence="3" id="KW-1185">Reference proteome</keyword>
<accession>A0A9W8JHI5</accession>
<proteinExistence type="predicted"/>
<name>A0A9W8JHI5_9AGAR</name>
<reference evidence="2" key="1">
    <citation type="submission" date="2022-06" db="EMBL/GenBank/DDBJ databases">
        <title>Genome Sequence of Candolleomyces eurysporus.</title>
        <authorList>
            <person name="Buettner E."/>
        </authorList>
    </citation>
    <scope>NUCLEOTIDE SEQUENCE</scope>
    <source>
        <strain evidence="2">VTCC 930004</strain>
    </source>
</reference>
<feature type="compositionally biased region" description="Basic and acidic residues" evidence="1">
    <location>
        <begin position="21"/>
        <end position="30"/>
    </location>
</feature>
<organism evidence="2 3">
    <name type="scientific">Candolleomyces eurysporus</name>
    <dbReference type="NCBI Taxonomy" id="2828524"/>
    <lineage>
        <taxon>Eukaryota</taxon>
        <taxon>Fungi</taxon>
        <taxon>Dikarya</taxon>
        <taxon>Basidiomycota</taxon>
        <taxon>Agaricomycotina</taxon>
        <taxon>Agaricomycetes</taxon>
        <taxon>Agaricomycetidae</taxon>
        <taxon>Agaricales</taxon>
        <taxon>Agaricineae</taxon>
        <taxon>Psathyrellaceae</taxon>
        <taxon>Candolleomyces</taxon>
    </lineage>
</organism>
<evidence type="ECO:0000313" key="3">
    <source>
        <dbReference type="Proteomes" id="UP001140091"/>
    </source>
</evidence>
<evidence type="ECO:0000256" key="1">
    <source>
        <dbReference type="SAM" id="MobiDB-lite"/>
    </source>
</evidence>
<comment type="caution">
    <text evidence="2">The sequence shown here is derived from an EMBL/GenBank/DDBJ whole genome shotgun (WGS) entry which is preliminary data.</text>
</comment>
<feature type="compositionally biased region" description="Basic and acidic residues" evidence="1">
    <location>
        <begin position="1"/>
        <end position="14"/>
    </location>
</feature>
<feature type="non-terminal residue" evidence="2">
    <location>
        <position position="1"/>
    </location>
</feature>
<sequence length="38" mass="4389">MDVDRPRKDGELRIKGQAAAAEKKKGRWEEEEKGESPY</sequence>
<dbReference type="AlphaFoldDB" id="A0A9W8JHI5"/>
<dbReference type="Proteomes" id="UP001140091">
    <property type="component" value="Unassembled WGS sequence"/>
</dbReference>
<protein>
    <submittedName>
        <fullName evidence="2">Uncharacterized protein</fullName>
    </submittedName>
</protein>
<gene>
    <name evidence="2" type="ORF">H1R20_g2879</name>
</gene>